<comment type="caution">
    <text evidence="1">The sequence shown here is derived from an EMBL/GenBank/DDBJ whole genome shotgun (WGS) entry which is preliminary data.</text>
</comment>
<protein>
    <submittedName>
        <fullName evidence="1">Uncharacterized protein</fullName>
    </submittedName>
</protein>
<reference evidence="1 2" key="1">
    <citation type="journal article" date="2018" name="Front. Plant Sci.">
        <title>Red Clover (Trifolium pratense) and Zigzag Clover (T. medium) - A Picture of Genomic Similarities and Differences.</title>
        <authorList>
            <person name="Dluhosova J."/>
            <person name="Istvanek J."/>
            <person name="Nedelnik J."/>
            <person name="Repkova J."/>
        </authorList>
    </citation>
    <scope>NUCLEOTIDE SEQUENCE [LARGE SCALE GENOMIC DNA]</scope>
    <source>
        <strain evidence="2">cv. 10/8</strain>
        <tissue evidence="1">Leaf</tissue>
    </source>
</reference>
<dbReference type="AlphaFoldDB" id="A0A392MG40"/>
<sequence length="40" mass="4479">MVIGDSITPQQEKKVIDLEKDYDVVKLEDDSSVDDIVDLA</sequence>
<proteinExistence type="predicted"/>
<accession>A0A392MG40</accession>
<evidence type="ECO:0000313" key="2">
    <source>
        <dbReference type="Proteomes" id="UP000265520"/>
    </source>
</evidence>
<dbReference type="EMBL" id="LXQA010009821">
    <property type="protein sequence ID" value="MCH86153.1"/>
    <property type="molecule type" value="Genomic_DNA"/>
</dbReference>
<gene>
    <name evidence="1" type="ORF">A2U01_0007007</name>
</gene>
<organism evidence="1 2">
    <name type="scientific">Trifolium medium</name>
    <dbReference type="NCBI Taxonomy" id="97028"/>
    <lineage>
        <taxon>Eukaryota</taxon>
        <taxon>Viridiplantae</taxon>
        <taxon>Streptophyta</taxon>
        <taxon>Embryophyta</taxon>
        <taxon>Tracheophyta</taxon>
        <taxon>Spermatophyta</taxon>
        <taxon>Magnoliopsida</taxon>
        <taxon>eudicotyledons</taxon>
        <taxon>Gunneridae</taxon>
        <taxon>Pentapetalae</taxon>
        <taxon>rosids</taxon>
        <taxon>fabids</taxon>
        <taxon>Fabales</taxon>
        <taxon>Fabaceae</taxon>
        <taxon>Papilionoideae</taxon>
        <taxon>50 kb inversion clade</taxon>
        <taxon>NPAAA clade</taxon>
        <taxon>Hologalegina</taxon>
        <taxon>IRL clade</taxon>
        <taxon>Trifolieae</taxon>
        <taxon>Trifolium</taxon>
    </lineage>
</organism>
<name>A0A392MG40_9FABA</name>
<keyword evidence="2" id="KW-1185">Reference proteome</keyword>
<evidence type="ECO:0000313" key="1">
    <source>
        <dbReference type="EMBL" id="MCH86153.1"/>
    </source>
</evidence>
<dbReference type="Proteomes" id="UP000265520">
    <property type="component" value="Unassembled WGS sequence"/>
</dbReference>